<dbReference type="NCBIfam" id="TIGR04001">
    <property type="entry name" value="thiol_BshB1"/>
    <property type="match status" value="1"/>
</dbReference>
<name>A0AAJ5WT41_9BACT</name>
<accession>A0AAJ5WT41</accession>
<dbReference type="GO" id="GO:0019213">
    <property type="term" value="F:deacetylase activity"/>
    <property type="evidence" value="ECO:0007669"/>
    <property type="project" value="InterPro"/>
</dbReference>
<proteinExistence type="predicted"/>
<dbReference type="GO" id="GO:0016811">
    <property type="term" value="F:hydrolase activity, acting on carbon-nitrogen (but not peptide) bonds, in linear amides"/>
    <property type="evidence" value="ECO:0007669"/>
    <property type="project" value="TreeGrafter"/>
</dbReference>
<dbReference type="PANTHER" id="PTHR12993">
    <property type="entry name" value="N-ACETYLGLUCOSAMINYL-PHOSPHATIDYLINOSITOL DE-N-ACETYLASE-RELATED"/>
    <property type="match status" value="1"/>
</dbReference>
<dbReference type="Proteomes" id="UP001220610">
    <property type="component" value="Chromosome"/>
</dbReference>
<evidence type="ECO:0000313" key="2">
    <source>
        <dbReference type="Proteomes" id="UP001220610"/>
    </source>
</evidence>
<dbReference type="SUPFAM" id="SSF102588">
    <property type="entry name" value="LmbE-like"/>
    <property type="match status" value="1"/>
</dbReference>
<sequence>MKLDVLAIGVHPDDVELGCSGTLLNELKLGKKTGILDLTQGELGTRGTADTRYAEAAAAAKILGVSVRENLKMRDGFFRNDEEHQLQLIRALRKYQPEIVLANVLDDRHPDHGRAGHLIAESCFLSGLVKIETKDDAGNPQPRWRPKYVLHYMQDWYHEPDILVDISEVFAERMKAIEAYTTQFYSASDAADEPQTYISTPDFLDSVVARSRMLGKRIGVKYAEGFMSEKKIGIRNLDALLMVET</sequence>
<dbReference type="InterPro" id="IPR023842">
    <property type="entry name" value="Bacillithiol_biosynth_BshB1"/>
</dbReference>
<dbReference type="InterPro" id="IPR024078">
    <property type="entry name" value="LmbE-like_dom_sf"/>
</dbReference>
<organism evidence="1 2">
    <name type="scientific">Candidatus Pseudobacter hemicellulosilyticus</name>
    <dbReference type="NCBI Taxonomy" id="3121375"/>
    <lineage>
        <taxon>Bacteria</taxon>
        <taxon>Pseudomonadati</taxon>
        <taxon>Bacteroidota</taxon>
        <taxon>Chitinophagia</taxon>
        <taxon>Chitinophagales</taxon>
        <taxon>Chitinophagaceae</taxon>
        <taxon>Pseudobacter</taxon>
    </lineage>
</organism>
<evidence type="ECO:0000313" key="1">
    <source>
        <dbReference type="EMBL" id="WEK35162.1"/>
    </source>
</evidence>
<dbReference type="AlphaFoldDB" id="A0AAJ5WT41"/>
<gene>
    <name evidence="1" type="primary">bshB1</name>
    <name evidence="1" type="ORF">P0Y53_21950</name>
</gene>
<reference evidence="1" key="1">
    <citation type="submission" date="2023-03" db="EMBL/GenBank/DDBJ databases">
        <title>Andean soil-derived lignocellulolytic bacterial consortium as a source of novel taxa and putative plastic-active enzymes.</title>
        <authorList>
            <person name="Diaz-Garcia L."/>
            <person name="Chuvochina M."/>
            <person name="Feuerriegel G."/>
            <person name="Bunk B."/>
            <person name="Sproer C."/>
            <person name="Streit W.R."/>
            <person name="Rodriguez L.M."/>
            <person name="Overmann J."/>
            <person name="Jimenez D.J."/>
        </authorList>
    </citation>
    <scope>NUCLEOTIDE SEQUENCE</scope>
    <source>
        <strain evidence="1">MAG 7</strain>
    </source>
</reference>
<dbReference type="Gene3D" id="3.40.50.10320">
    <property type="entry name" value="LmbE-like"/>
    <property type="match status" value="1"/>
</dbReference>
<dbReference type="GO" id="GO:0071793">
    <property type="term" value="P:bacillithiol biosynthetic process"/>
    <property type="evidence" value="ECO:0007669"/>
    <property type="project" value="InterPro"/>
</dbReference>
<dbReference type="Pfam" id="PF02585">
    <property type="entry name" value="PIG-L"/>
    <property type="match status" value="1"/>
</dbReference>
<dbReference type="EMBL" id="CP119311">
    <property type="protein sequence ID" value="WEK35162.1"/>
    <property type="molecule type" value="Genomic_DNA"/>
</dbReference>
<dbReference type="PANTHER" id="PTHR12993:SF30">
    <property type="entry name" value="N-ACETYL-ALPHA-D-GLUCOSAMINYL L-MALATE DEACETYLASE 1"/>
    <property type="match status" value="1"/>
</dbReference>
<protein>
    <submittedName>
        <fullName evidence="1">Bacillithiol biosynthesis deacetylase BshB1</fullName>
    </submittedName>
</protein>
<dbReference type="InterPro" id="IPR003737">
    <property type="entry name" value="GlcNAc_PI_deacetylase-related"/>
</dbReference>